<dbReference type="InterPro" id="IPR015956">
    <property type="entry name" value="Peniciliin-bd_prot_C_sf"/>
</dbReference>
<dbReference type="KEGG" id="tmz:Tmz1t_0242"/>
<dbReference type="EMBL" id="SSFD01000399">
    <property type="protein sequence ID" value="TXH78143.1"/>
    <property type="molecule type" value="Genomic_DNA"/>
</dbReference>
<evidence type="ECO:0000313" key="19">
    <source>
        <dbReference type="EMBL" id="TXH78143.1"/>
    </source>
</evidence>
<evidence type="ECO:0000313" key="18">
    <source>
        <dbReference type="EMBL" id="ACK53037.1"/>
    </source>
</evidence>
<evidence type="ECO:0000256" key="1">
    <source>
        <dbReference type="ARBA" id="ARBA00003217"/>
    </source>
</evidence>
<keyword evidence="10" id="KW-0573">Peptidoglycan synthesis</keyword>
<dbReference type="InterPro" id="IPR012907">
    <property type="entry name" value="Peptidase_S11_C"/>
</dbReference>
<reference evidence="18 20" key="2">
    <citation type="journal article" date="2012" name="Stand. Genomic Sci.">
        <title>Complete genome sequence of Thauera aminoaromatica strain MZ1T.</title>
        <authorList>
            <person name="Jiang K."/>
            <person name="Sanseverino J."/>
            <person name="Chauhan A."/>
            <person name="Lucas S."/>
            <person name="Copeland A."/>
            <person name="Lapidus A."/>
            <person name="Del Rio T.G."/>
            <person name="Dalin E."/>
            <person name="Tice H."/>
            <person name="Bruce D."/>
            <person name="Goodwin L."/>
            <person name="Pitluck S."/>
            <person name="Sims D."/>
            <person name="Brettin T."/>
            <person name="Detter J.C."/>
            <person name="Han C."/>
            <person name="Chang Y.J."/>
            <person name="Larimer F."/>
            <person name="Land M."/>
            <person name="Hauser L."/>
            <person name="Kyrpides N.C."/>
            <person name="Mikhailova N."/>
            <person name="Moser S."/>
            <person name="Jegier P."/>
            <person name="Close D."/>
            <person name="Debruyn J.M."/>
            <person name="Wang Y."/>
            <person name="Layton A.C."/>
            <person name="Allen M.S."/>
            <person name="Sayler G.S."/>
        </authorList>
    </citation>
    <scope>NUCLEOTIDE SEQUENCE [LARGE SCALE GENOMIC DNA]</scope>
    <source>
        <strain evidence="18 20">MZ1T</strain>
    </source>
</reference>
<dbReference type="AlphaFoldDB" id="C4ZMJ3"/>
<dbReference type="Pfam" id="PF00768">
    <property type="entry name" value="Peptidase_S11"/>
    <property type="match status" value="1"/>
</dbReference>
<feature type="chain" id="PRO_5042451287" description="serine-type D-Ala-D-Ala carboxypeptidase" evidence="16">
    <location>
        <begin position="19"/>
        <end position="375"/>
    </location>
</feature>
<accession>A0A5C7S3S5</accession>
<dbReference type="Proteomes" id="UP000002186">
    <property type="component" value="Chromosome"/>
</dbReference>
<feature type="signal peptide" evidence="16">
    <location>
        <begin position="1"/>
        <end position="18"/>
    </location>
</feature>
<dbReference type="InterPro" id="IPR001967">
    <property type="entry name" value="Peptidase_S11_N"/>
</dbReference>
<dbReference type="STRING" id="85643.Tmz1t_0242"/>
<dbReference type="PANTHER" id="PTHR21581:SF6">
    <property type="entry name" value="TRAFFICKING PROTEIN PARTICLE COMPLEX SUBUNIT 12"/>
    <property type="match status" value="1"/>
</dbReference>
<evidence type="ECO:0000256" key="16">
    <source>
        <dbReference type="SAM" id="SignalP"/>
    </source>
</evidence>
<sequence>MRFLIAVLVSLFSLSALAQTVPPPALAAKAWALVDHATGQTLAEKDADARIEPASLTKLMTAYITFSKLKEGSLKPDQVVPVSTKAWRMEGSRMFIEPNKPVSVDELIRGVIVQSGNDACVALAETIAGSEEAFAALMNREAQRLGMTNTHFTNSTGLPDPQLYTSARDLAVLASAIVRDFPEYYGLYSLKEFTYNGIKQPNRNRLLYMDPSVDGMKTGHTSSAGYCLVSTARRGERRLVSVVLGAASDSVRAQESLKLLNFGYQFYETVKLYSADEALSKFRVWKGKLNELPVGFTKDFALTVPKEAANKIQVSLESRQPLVAPLQRGQEVGTLTVAVDGKPLGQYPVVALQDVEVAGFFGRLWDAIVMFFKSL</sequence>
<dbReference type="InterPro" id="IPR012338">
    <property type="entry name" value="Beta-lactam/transpept-like"/>
</dbReference>
<evidence type="ECO:0000256" key="12">
    <source>
        <dbReference type="ARBA" id="ARBA00034000"/>
    </source>
</evidence>
<accession>C4ZMJ3</accession>
<dbReference type="eggNOG" id="COG1686">
    <property type="taxonomic scope" value="Bacteria"/>
</dbReference>
<reference evidence="19 21" key="3">
    <citation type="submission" date="2018-09" db="EMBL/GenBank/DDBJ databases">
        <title>Metagenome Assembled Genomes from an Advanced Water Purification Facility.</title>
        <authorList>
            <person name="Stamps B.W."/>
            <person name="Spear J.R."/>
        </authorList>
    </citation>
    <scope>NUCLEOTIDE SEQUENCE [LARGE SCALE GENOMIC DNA]</scope>
    <source>
        <strain evidence="19">Bin_27_1</strain>
    </source>
</reference>
<dbReference type="EMBL" id="CP001281">
    <property type="protein sequence ID" value="ACK53037.1"/>
    <property type="molecule type" value="Genomic_DNA"/>
</dbReference>
<evidence type="ECO:0000256" key="8">
    <source>
        <dbReference type="ARBA" id="ARBA00022801"/>
    </source>
</evidence>
<comment type="function">
    <text evidence="1">Removes C-terminal D-alanyl residues from sugar-peptide cell wall precursors.</text>
</comment>
<dbReference type="GO" id="GO:0006508">
    <property type="term" value="P:proteolysis"/>
    <property type="evidence" value="ECO:0007669"/>
    <property type="project" value="UniProtKB-KW"/>
</dbReference>
<evidence type="ECO:0000256" key="13">
    <source>
        <dbReference type="PIRSR" id="PIRSR618044-1"/>
    </source>
</evidence>
<keyword evidence="11" id="KW-0961">Cell wall biogenesis/degradation</keyword>
<dbReference type="GO" id="GO:0071555">
    <property type="term" value="P:cell wall organization"/>
    <property type="evidence" value="ECO:0007669"/>
    <property type="project" value="UniProtKB-KW"/>
</dbReference>
<dbReference type="PANTHER" id="PTHR21581">
    <property type="entry name" value="D-ALANYL-D-ALANINE CARBOXYPEPTIDASE"/>
    <property type="match status" value="1"/>
</dbReference>
<proteinExistence type="inferred from homology"/>
<feature type="domain" description="Peptidase S11 D-Ala-D-Ala carboxypeptidase A C-terminal" evidence="17">
    <location>
        <begin position="267"/>
        <end position="357"/>
    </location>
</feature>
<dbReference type="PRINTS" id="PR00725">
    <property type="entry name" value="DADACBPTASE1"/>
</dbReference>
<dbReference type="Proteomes" id="UP000321192">
    <property type="component" value="Unassembled WGS sequence"/>
</dbReference>
<dbReference type="SMART" id="SM00936">
    <property type="entry name" value="PBP5_C"/>
    <property type="match status" value="1"/>
</dbReference>
<dbReference type="GO" id="GO:0009252">
    <property type="term" value="P:peptidoglycan biosynthetic process"/>
    <property type="evidence" value="ECO:0007669"/>
    <property type="project" value="UniProtKB-UniPathway"/>
</dbReference>
<feature type="active site" evidence="13">
    <location>
        <position position="115"/>
    </location>
</feature>
<gene>
    <name evidence="18" type="ordered locus">Tmz1t_0242</name>
    <name evidence="19" type="ORF">E6Q80_23250</name>
</gene>
<dbReference type="OrthoDB" id="9795979at2"/>
<dbReference type="Gene3D" id="3.40.710.10">
    <property type="entry name" value="DD-peptidase/beta-lactamase superfamily"/>
    <property type="match status" value="1"/>
</dbReference>
<comment type="pathway">
    <text evidence="2">Cell wall biogenesis; peptidoglycan biosynthesis.</text>
</comment>
<dbReference type="EC" id="3.4.16.4" evidence="4"/>
<keyword evidence="5 19" id="KW-0121">Carboxypeptidase</keyword>
<dbReference type="GO" id="GO:0009002">
    <property type="term" value="F:serine-type D-Ala-D-Ala carboxypeptidase activity"/>
    <property type="evidence" value="ECO:0007669"/>
    <property type="project" value="UniProtKB-EC"/>
</dbReference>
<organism evidence="18 20">
    <name type="scientific">Thauera aminoaromatica</name>
    <dbReference type="NCBI Taxonomy" id="164330"/>
    <lineage>
        <taxon>Bacteria</taxon>
        <taxon>Pseudomonadati</taxon>
        <taxon>Pseudomonadota</taxon>
        <taxon>Betaproteobacteria</taxon>
        <taxon>Rhodocyclales</taxon>
        <taxon>Zoogloeaceae</taxon>
        <taxon>Thauera</taxon>
    </lineage>
</organism>
<evidence type="ECO:0000313" key="21">
    <source>
        <dbReference type="Proteomes" id="UP000321192"/>
    </source>
</evidence>
<dbReference type="HOGENOM" id="CLU_027070_8_1_4"/>
<evidence type="ECO:0000256" key="7">
    <source>
        <dbReference type="ARBA" id="ARBA00022729"/>
    </source>
</evidence>
<evidence type="ECO:0000256" key="9">
    <source>
        <dbReference type="ARBA" id="ARBA00022960"/>
    </source>
</evidence>
<keyword evidence="8 18" id="KW-0378">Hydrolase</keyword>
<dbReference type="InterPro" id="IPR018044">
    <property type="entry name" value="Peptidase_S11"/>
</dbReference>
<evidence type="ECO:0000256" key="3">
    <source>
        <dbReference type="ARBA" id="ARBA00007164"/>
    </source>
</evidence>
<dbReference type="UniPathway" id="UPA00219"/>
<comment type="similarity">
    <text evidence="3 15">Belongs to the peptidase S11 family.</text>
</comment>
<dbReference type="InterPro" id="IPR037167">
    <property type="entry name" value="Peptidase_S11_C_sf"/>
</dbReference>
<feature type="active site" description="Proton acceptor" evidence="13">
    <location>
        <position position="58"/>
    </location>
</feature>
<keyword evidence="20" id="KW-1185">Reference proteome</keyword>
<name>C4ZMJ3_THASP</name>
<evidence type="ECO:0000259" key="17">
    <source>
        <dbReference type="SMART" id="SM00936"/>
    </source>
</evidence>
<dbReference type="SUPFAM" id="SSF69189">
    <property type="entry name" value="Penicillin-binding protein associated domain"/>
    <property type="match status" value="1"/>
</dbReference>
<dbReference type="GO" id="GO:0008360">
    <property type="term" value="P:regulation of cell shape"/>
    <property type="evidence" value="ECO:0007669"/>
    <property type="project" value="UniProtKB-KW"/>
</dbReference>
<evidence type="ECO:0000256" key="4">
    <source>
        <dbReference type="ARBA" id="ARBA00012448"/>
    </source>
</evidence>
<feature type="binding site" evidence="14">
    <location>
        <position position="217"/>
    </location>
    <ligand>
        <name>substrate</name>
    </ligand>
</feature>
<feature type="active site" description="Acyl-ester intermediate" evidence="13">
    <location>
        <position position="55"/>
    </location>
</feature>
<evidence type="ECO:0000256" key="2">
    <source>
        <dbReference type="ARBA" id="ARBA00004752"/>
    </source>
</evidence>
<evidence type="ECO:0000256" key="15">
    <source>
        <dbReference type="RuleBase" id="RU004016"/>
    </source>
</evidence>
<evidence type="ECO:0000256" key="10">
    <source>
        <dbReference type="ARBA" id="ARBA00022984"/>
    </source>
</evidence>
<dbReference type="Gene3D" id="2.60.410.10">
    <property type="entry name" value="D-Ala-D-Ala carboxypeptidase, C-terminal domain"/>
    <property type="match status" value="1"/>
</dbReference>
<comment type="catalytic activity">
    <reaction evidence="12">
        <text>Preferential cleavage: (Ac)2-L-Lys-D-Ala-|-D-Ala. Also transpeptidation of peptidyl-alanyl moieties that are N-acyl substituents of D-alanine.</text>
        <dbReference type="EC" id="3.4.16.4"/>
    </reaction>
</comment>
<keyword evidence="6" id="KW-0645">Protease</keyword>
<dbReference type="SUPFAM" id="SSF56601">
    <property type="entry name" value="beta-lactamase/transpeptidase-like"/>
    <property type="match status" value="1"/>
</dbReference>
<evidence type="ECO:0000313" key="20">
    <source>
        <dbReference type="Proteomes" id="UP000002186"/>
    </source>
</evidence>
<evidence type="ECO:0000256" key="14">
    <source>
        <dbReference type="PIRSR" id="PIRSR618044-2"/>
    </source>
</evidence>
<dbReference type="RefSeq" id="WP_004322953.1">
    <property type="nucleotide sequence ID" value="NC_011662.2"/>
</dbReference>
<evidence type="ECO:0000256" key="6">
    <source>
        <dbReference type="ARBA" id="ARBA00022670"/>
    </source>
</evidence>
<protein>
    <recommendedName>
        <fullName evidence="4">serine-type D-Ala-D-Ala carboxypeptidase</fullName>
        <ecNumber evidence="4">3.4.16.4</ecNumber>
    </recommendedName>
</protein>
<evidence type="ECO:0000256" key="11">
    <source>
        <dbReference type="ARBA" id="ARBA00023316"/>
    </source>
</evidence>
<dbReference type="Pfam" id="PF07943">
    <property type="entry name" value="PBP5_C"/>
    <property type="match status" value="1"/>
</dbReference>
<keyword evidence="9" id="KW-0133">Cell shape</keyword>
<keyword evidence="7 16" id="KW-0732">Signal</keyword>
<reference evidence="20" key="1">
    <citation type="submission" date="2009-05" db="EMBL/GenBank/DDBJ databases">
        <title>Complete sequence of chromosome of Thauera sp. MZ1T.</title>
        <authorList>
            <consortium name="US DOE Joint Genome Institute"/>
            <person name="Lucas S."/>
            <person name="Copeland A."/>
            <person name="Lapidus A."/>
            <person name="Glavina del Rio T."/>
            <person name="Dalin E."/>
            <person name="Tice H."/>
            <person name="Bruce D."/>
            <person name="Goodwin L."/>
            <person name="Pitluck S."/>
            <person name="Sims D."/>
            <person name="Brettin T."/>
            <person name="Detter J.C."/>
            <person name="Han C."/>
            <person name="Larimer F."/>
            <person name="Land M."/>
            <person name="Hauser L."/>
            <person name="Kyrpides N."/>
            <person name="Mikhailova N."/>
            <person name="Sayler G.S."/>
        </authorList>
    </citation>
    <scope>NUCLEOTIDE SEQUENCE [LARGE SCALE GENOMIC DNA]</scope>
    <source>
        <strain evidence="20">MZ1T</strain>
    </source>
</reference>
<evidence type="ECO:0000256" key="5">
    <source>
        <dbReference type="ARBA" id="ARBA00022645"/>
    </source>
</evidence>